<evidence type="ECO:0000313" key="2">
    <source>
        <dbReference type="EMBL" id="GAI95249.1"/>
    </source>
</evidence>
<dbReference type="EMBL" id="BARW01022069">
    <property type="protein sequence ID" value="GAI95249.1"/>
    <property type="molecule type" value="Genomic_DNA"/>
</dbReference>
<dbReference type="InterPro" id="IPR023885">
    <property type="entry name" value="4Fe4S-binding_SPASM_dom"/>
</dbReference>
<feature type="non-terminal residue" evidence="2">
    <location>
        <position position="1"/>
    </location>
</feature>
<dbReference type="NCBIfam" id="TIGR04085">
    <property type="entry name" value="rSAM_more_4Fe4S"/>
    <property type="match status" value="1"/>
</dbReference>
<name>X1USC5_9ZZZZ</name>
<accession>X1USC5</accession>
<organism evidence="2">
    <name type="scientific">marine sediment metagenome</name>
    <dbReference type="NCBI Taxonomy" id="412755"/>
    <lineage>
        <taxon>unclassified sequences</taxon>
        <taxon>metagenomes</taxon>
        <taxon>ecological metagenomes</taxon>
    </lineage>
</organism>
<dbReference type="Gene3D" id="3.20.20.70">
    <property type="entry name" value="Aldolase class I"/>
    <property type="match status" value="1"/>
</dbReference>
<gene>
    <name evidence="2" type="ORF">S12H4_36943</name>
</gene>
<reference evidence="2" key="1">
    <citation type="journal article" date="2014" name="Front. Microbiol.">
        <title>High frequency of phylogenetically diverse reductive dehalogenase-homologous genes in deep subseafloor sedimentary metagenomes.</title>
        <authorList>
            <person name="Kawai M."/>
            <person name="Futagami T."/>
            <person name="Toyoda A."/>
            <person name="Takaki Y."/>
            <person name="Nishi S."/>
            <person name="Hori S."/>
            <person name="Arai W."/>
            <person name="Tsubouchi T."/>
            <person name="Morono Y."/>
            <person name="Uchiyama I."/>
            <person name="Ito T."/>
            <person name="Fujiyama A."/>
            <person name="Inagaki F."/>
            <person name="Takami H."/>
        </authorList>
    </citation>
    <scope>NUCLEOTIDE SEQUENCE</scope>
    <source>
        <strain evidence="2">Expedition CK06-06</strain>
    </source>
</reference>
<feature type="domain" description="4Fe4S-binding SPASM" evidence="1">
    <location>
        <begin position="102"/>
        <end position="159"/>
    </location>
</feature>
<dbReference type="SUPFAM" id="SSF102114">
    <property type="entry name" value="Radical SAM enzymes"/>
    <property type="match status" value="1"/>
</dbReference>
<dbReference type="AlphaFoldDB" id="X1USC5"/>
<protein>
    <recommendedName>
        <fullName evidence="1">4Fe4S-binding SPASM domain-containing protein</fullName>
    </recommendedName>
</protein>
<dbReference type="PANTHER" id="PTHR11228:SF7">
    <property type="entry name" value="PQQA PEPTIDE CYCLASE"/>
    <property type="match status" value="1"/>
</dbReference>
<proteinExistence type="predicted"/>
<dbReference type="InterPro" id="IPR058240">
    <property type="entry name" value="rSAM_sf"/>
</dbReference>
<sequence>STDAIRGKGVFKQVVESAELLRKSGVEVTLRCSVWDGNLRDVPNLIRLAKRLDTGLMFFPMLGAAPLNPQGQAWLFRQLNTYDRAWVDQPHYFCFLGKESKCPAGWHRLAVDWNGEIFPCQWLRNYYLGKVGDSFDLIKQNAETFVKTFKTCPTKCFGCKFMDSCAGSCRVSMSYTNCPLLPQGHRFRFALERAPMGKKIETLRTFLRGVVSC</sequence>
<dbReference type="InterPro" id="IPR013785">
    <property type="entry name" value="Aldolase_TIM"/>
</dbReference>
<dbReference type="InterPro" id="IPR050377">
    <property type="entry name" value="Radical_SAM_PqqE_MftC-like"/>
</dbReference>
<dbReference type="PANTHER" id="PTHR11228">
    <property type="entry name" value="RADICAL SAM DOMAIN PROTEIN"/>
    <property type="match status" value="1"/>
</dbReference>
<evidence type="ECO:0000259" key="1">
    <source>
        <dbReference type="Pfam" id="PF13186"/>
    </source>
</evidence>
<dbReference type="Pfam" id="PF13186">
    <property type="entry name" value="SPASM"/>
    <property type="match status" value="1"/>
</dbReference>
<comment type="caution">
    <text evidence="2">The sequence shown here is derived from an EMBL/GenBank/DDBJ whole genome shotgun (WGS) entry which is preliminary data.</text>
</comment>